<evidence type="ECO:0000256" key="3">
    <source>
        <dbReference type="ARBA" id="ARBA00006958"/>
    </source>
</evidence>
<dbReference type="GO" id="GO:0005634">
    <property type="term" value="C:nucleus"/>
    <property type="evidence" value="ECO:0007669"/>
    <property type="project" value="UniProtKB-SubCell"/>
</dbReference>
<accession>A0AAE1HGE5</accession>
<keyword evidence="7" id="KW-0539">Nucleus</keyword>
<keyword evidence="6" id="KW-0378">Hydrolase</keyword>
<dbReference type="GO" id="GO:0016787">
    <property type="term" value="F:hydrolase activity"/>
    <property type="evidence" value="ECO:0007669"/>
    <property type="project" value="UniProtKB-KW"/>
</dbReference>
<gene>
    <name evidence="9" type="ORF">KUF71_009478</name>
</gene>
<dbReference type="Proteomes" id="UP001219518">
    <property type="component" value="Unassembled WGS sequence"/>
</dbReference>
<comment type="caution">
    <text evidence="9">The sequence shown here is derived from an EMBL/GenBank/DDBJ whole genome shotgun (WGS) entry which is preliminary data.</text>
</comment>
<comment type="similarity">
    <text evidence="3">Belongs to the HARBI1 family.</text>
</comment>
<evidence type="ECO:0000256" key="7">
    <source>
        <dbReference type="ARBA" id="ARBA00023242"/>
    </source>
</evidence>
<dbReference type="InterPro" id="IPR045249">
    <property type="entry name" value="HARBI1-like"/>
</dbReference>
<evidence type="ECO:0000313" key="9">
    <source>
        <dbReference type="EMBL" id="KAK3920191.1"/>
    </source>
</evidence>
<dbReference type="InterPro" id="IPR027806">
    <property type="entry name" value="HARBI1_dom"/>
</dbReference>
<dbReference type="EMBL" id="JAHWGI010000990">
    <property type="protein sequence ID" value="KAK3920191.1"/>
    <property type="molecule type" value="Genomic_DNA"/>
</dbReference>
<dbReference type="GO" id="GO:0004518">
    <property type="term" value="F:nuclease activity"/>
    <property type="evidence" value="ECO:0007669"/>
    <property type="project" value="UniProtKB-KW"/>
</dbReference>
<evidence type="ECO:0000313" key="10">
    <source>
        <dbReference type="Proteomes" id="UP001219518"/>
    </source>
</evidence>
<dbReference type="PANTHER" id="PTHR22930:SF85">
    <property type="entry name" value="GH03217P-RELATED"/>
    <property type="match status" value="1"/>
</dbReference>
<organism evidence="9 10">
    <name type="scientific">Frankliniella fusca</name>
    <dbReference type="NCBI Taxonomy" id="407009"/>
    <lineage>
        <taxon>Eukaryota</taxon>
        <taxon>Metazoa</taxon>
        <taxon>Ecdysozoa</taxon>
        <taxon>Arthropoda</taxon>
        <taxon>Hexapoda</taxon>
        <taxon>Insecta</taxon>
        <taxon>Pterygota</taxon>
        <taxon>Neoptera</taxon>
        <taxon>Paraneoptera</taxon>
        <taxon>Thysanoptera</taxon>
        <taxon>Terebrantia</taxon>
        <taxon>Thripoidea</taxon>
        <taxon>Thripidae</taxon>
        <taxon>Frankliniella</taxon>
    </lineage>
</organism>
<dbReference type="PANTHER" id="PTHR22930">
    <property type="match status" value="1"/>
</dbReference>
<reference evidence="9" key="1">
    <citation type="submission" date="2021-07" db="EMBL/GenBank/DDBJ databases">
        <authorList>
            <person name="Catto M.A."/>
            <person name="Jacobson A."/>
            <person name="Kennedy G."/>
            <person name="Labadie P."/>
            <person name="Hunt B.G."/>
            <person name="Srinivasan R."/>
        </authorList>
    </citation>
    <scope>NUCLEOTIDE SEQUENCE</scope>
    <source>
        <strain evidence="9">PL_HMW_Pooled</strain>
        <tissue evidence="9">Head</tissue>
    </source>
</reference>
<dbReference type="GO" id="GO:0046872">
    <property type="term" value="F:metal ion binding"/>
    <property type="evidence" value="ECO:0007669"/>
    <property type="project" value="UniProtKB-KW"/>
</dbReference>
<comment type="cofactor">
    <cofactor evidence="1">
        <name>a divalent metal cation</name>
        <dbReference type="ChEBI" id="CHEBI:60240"/>
    </cofactor>
</comment>
<proteinExistence type="inferred from homology"/>
<evidence type="ECO:0000256" key="2">
    <source>
        <dbReference type="ARBA" id="ARBA00004123"/>
    </source>
</evidence>
<sequence>MDVRRKVIVAIAISESQKLLETVRCLRGVEDDDEEVLKEVRRMMGLLCSELRGTREKPVRTSGYVDQTVPRLQSNQFREHFRMVPEVFQDLENLLGPILAKQENLGRSIIPVRKQILCTLWLLATPDSYRSVGDRFDMGKASANDSFMRVVESLCSISWRIIRWPQEREVPGIKAKFFSISKMPDVIGAIDGSDIEIKAPQEEPQAYTNRKKRYAVILQAICNAGLRFVDCFAGYPGSVGDLRVLRNSPIYRRIREEEARLFPGNAYIIGDKIYPVLSWLIPSFRDNGALTQAHKN</sequence>
<dbReference type="Pfam" id="PF13359">
    <property type="entry name" value="DDE_Tnp_4"/>
    <property type="match status" value="1"/>
</dbReference>
<evidence type="ECO:0000256" key="6">
    <source>
        <dbReference type="ARBA" id="ARBA00022801"/>
    </source>
</evidence>
<evidence type="ECO:0000259" key="8">
    <source>
        <dbReference type="Pfam" id="PF13359"/>
    </source>
</evidence>
<evidence type="ECO:0000256" key="4">
    <source>
        <dbReference type="ARBA" id="ARBA00022722"/>
    </source>
</evidence>
<reference evidence="9" key="2">
    <citation type="journal article" date="2023" name="BMC Genomics">
        <title>Pest status, molecular evolution, and epigenetic factors derived from the genome assembly of Frankliniella fusca, a thysanopteran phytovirus vector.</title>
        <authorList>
            <person name="Catto M.A."/>
            <person name="Labadie P.E."/>
            <person name="Jacobson A.L."/>
            <person name="Kennedy G.G."/>
            <person name="Srinivasan R."/>
            <person name="Hunt B.G."/>
        </authorList>
    </citation>
    <scope>NUCLEOTIDE SEQUENCE</scope>
    <source>
        <strain evidence="9">PL_HMW_Pooled</strain>
    </source>
</reference>
<keyword evidence="10" id="KW-1185">Reference proteome</keyword>
<keyword evidence="4" id="KW-0540">Nuclease</keyword>
<name>A0AAE1HGE5_9NEOP</name>
<evidence type="ECO:0000256" key="5">
    <source>
        <dbReference type="ARBA" id="ARBA00022723"/>
    </source>
</evidence>
<keyword evidence="5" id="KW-0479">Metal-binding</keyword>
<evidence type="ECO:0000256" key="1">
    <source>
        <dbReference type="ARBA" id="ARBA00001968"/>
    </source>
</evidence>
<feature type="domain" description="DDE Tnp4" evidence="8">
    <location>
        <begin position="190"/>
        <end position="293"/>
    </location>
</feature>
<protein>
    <submittedName>
        <fullName evidence="9">Protein ANTAGONIST OF LIKE HETEROCHROMATIN PROTEIN 1</fullName>
    </submittedName>
</protein>
<comment type="subcellular location">
    <subcellularLocation>
        <location evidence="2">Nucleus</location>
    </subcellularLocation>
</comment>
<dbReference type="AlphaFoldDB" id="A0AAE1HGE5"/>